<keyword evidence="2" id="KW-1133">Transmembrane helix</keyword>
<feature type="transmembrane region" description="Helical" evidence="2">
    <location>
        <begin position="28"/>
        <end position="46"/>
    </location>
</feature>
<feature type="region of interest" description="Disordered" evidence="1">
    <location>
        <begin position="1"/>
        <end position="21"/>
    </location>
</feature>
<protein>
    <submittedName>
        <fullName evidence="4">Alpha/beta hydrolase</fullName>
    </submittedName>
    <submittedName>
        <fullName evidence="3">Pimeloyl-ACP methyl ester carboxylesterase</fullName>
    </submittedName>
</protein>
<keyword evidence="5" id="KW-1185">Reference proteome</keyword>
<reference evidence="4 5" key="1">
    <citation type="submission" date="2018-06" db="EMBL/GenBank/DDBJ databases">
        <title>Draft genome sequence of Modestobacter versicolor CP153-2.</title>
        <authorList>
            <person name="Gundlapally S.R."/>
        </authorList>
    </citation>
    <scope>NUCLEOTIDE SEQUENCE [LARGE SCALE GENOMIC DNA]</scope>
    <source>
        <strain evidence="4 5">CP153-2</strain>
    </source>
</reference>
<evidence type="ECO:0000256" key="2">
    <source>
        <dbReference type="SAM" id="Phobius"/>
    </source>
</evidence>
<dbReference type="EMBL" id="QKNV01000014">
    <property type="protein sequence ID" value="PZA22998.1"/>
    <property type="molecule type" value="Genomic_DNA"/>
</dbReference>
<gene>
    <name evidence="4" type="ORF">DMO24_02230</name>
    <name evidence="3" type="ORF">FHX36_000921</name>
</gene>
<accession>A0A323VW25</accession>
<keyword evidence="4" id="KW-0378">Hydrolase</keyword>
<dbReference type="AlphaFoldDB" id="A0A323VW25"/>
<dbReference type="OrthoDB" id="9798122at2"/>
<dbReference type="PIRSF" id="PIRSF029171">
    <property type="entry name" value="Esterase_LipA"/>
    <property type="match status" value="1"/>
</dbReference>
<comment type="caution">
    <text evidence="4">The sequence shown here is derived from an EMBL/GenBank/DDBJ whole genome shotgun (WGS) entry which is preliminary data.</text>
</comment>
<proteinExistence type="predicted"/>
<reference evidence="3 6" key="2">
    <citation type="submission" date="2020-08" db="EMBL/GenBank/DDBJ databases">
        <title>Sequencing the genomes of 1000 actinobacteria strains.</title>
        <authorList>
            <person name="Klenk H.-P."/>
        </authorList>
    </citation>
    <scope>NUCLEOTIDE SEQUENCE [LARGE SCALE GENOMIC DNA]</scope>
    <source>
        <strain evidence="3 6">DSM 16678</strain>
    </source>
</reference>
<dbReference type="Proteomes" id="UP000247602">
    <property type="component" value="Unassembled WGS sequence"/>
</dbReference>
<dbReference type="Gene3D" id="3.40.50.1820">
    <property type="entry name" value="alpha/beta hydrolase"/>
    <property type="match status" value="2"/>
</dbReference>
<dbReference type="PANTHER" id="PTHR34853">
    <property type="match status" value="1"/>
</dbReference>
<feature type="compositionally biased region" description="Basic and acidic residues" evidence="1">
    <location>
        <begin position="1"/>
        <end position="14"/>
    </location>
</feature>
<organism evidence="4 5">
    <name type="scientific">Modestobacter versicolor</name>
    <dbReference type="NCBI Taxonomy" id="429133"/>
    <lineage>
        <taxon>Bacteria</taxon>
        <taxon>Bacillati</taxon>
        <taxon>Actinomycetota</taxon>
        <taxon>Actinomycetes</taxon>
        <taxon>Geodermatophilales</taxon>
        <taxon>Geodermatophilaceae</taxon>
        <taxon>Modestobacter</taxon>
    </lineage>
</organism>
<dbReference type="PANTHER" id="PTHR34853:SF1">
    <property type="entry name" value="LIPASE 5"/>
    <property type="match status" value="1"/>
</dbReference>
<keyword evidence="2" id="KW-0812">Transmembrane</keyword>
<dbReference type="GO" id="GO:0004806">
    <property type="term" value="F:triacylglycerol lipase activity"/>
    <property type="evidence" value="ECO:0007669"/>
    <property type="project" value="InterPro"/>
</dbReference>
<evidence type="ECO:0000313" key="6">
    <source>
        <dbReference type="Proteomes" id="UP000580718"/>
    </source>
</evidence>
<evidence type="ECO:0000313" key="4">
    <source>
        <dbReference type="EMBL" id="PZA22998.1"/>
    </source>
</evidence>
<evidence type="ECO:0000313" key="3">
    <source>
        <dbReference type="EMBL" id="MBB3675186.1"/>
    </source>
</evidence>
<dbReference type="RefSeq" id="WP_110550714.1">
    <property type="nucleotide sequence ID" value="NZ_JACIBU010000001.1"/>
</dbReference>
<dbReference type="EMBL" id="JACIBU010000001">
    <property type="protein sequence ID" value="MBB3675186.1"/>
    <property type="molecule type" value="Genomic_DNA"/>
</dbReference>
<evidence type="ECO:0000256" key="1">
    <source>
        <dbReference type="SAM" id="MobiDB-lite"/>
    </source>
</evidence>
<name>A0A323VW25_9ACTN</name>
<dbReference type="GO" id="GO:0016042">
    <property type="term" value="P:lipid catabolic process"/>
    <property type="evidence" value="ECO:0007669"/>
    <property type="project" value="InterPro"/>
</dbReference>
<dbReference type="SUPFAM" id="SSF53474">
    <property type="entry name" value="alpha/beta-Hydrolases"/>
    <property type="match status" value="1"/>
</dbReference>
<dbReference type="InterPro" id="IPR029058">
    <property type="entry name" value="AB_hydrolase_fold"/>
</dbReference>
<evidence type="ECO:0000313" key="5">
    <source>
        <dbReference type="Proteomes" id="UP000247602"/>
    </source>
</evidence>
<sequence length="417" mass="43423">MSTAARDDHGDHGAARPVQRHRRLRRRVVATVGATVLAFAGVLVVLEGPRVLGDAAERPGLDAFYEQPPGATDGAPGTLVRDEALEGTPPGSRAWRVMYRSTDLDGRTVVVTAAVITPLGPAPSGGRTVLVWGHPTTGTAASCAPSRGFDPFIGIEGLRLMLDRGYTVVAPDYVGMGTDGPDSYLVGATAAHTLLDAVRAAQHVEGAEAGSRVVLWGHSQGGQAVLLAAEDQPGYAPELDVAAVAAAAPAADLTALVRSHLDDISGVTIGSYAFPAFAQAYGGSVPGARLEDVLTSAARQALPGMNRLCLLSHLGELHRIGEPLVGDFFSVDPTTTQPWAALLRENSAGSRVISAPVFVAQGAEDELVLPADTDAFVQAARQRGDDVHLEPVAHASHATIAYLSLPALGRWLDEQHV</sequence>
<keyword evidence="2" id="KW-0472">Membrane</keyword>
<dbReference type="InterPro" id="IPR005152">
    <property type="entry name" value="Lipase_secreted"/>
</dbReference>
<dbReference type="Proteomes" id="UP000580718">
    <property type="component" value="Unassembled WGS sequence"/>
</dbReference>
<dbReference type="Pfam" id="PF03583">
    <property type="entry name" value="LIP"/>
    <property type="match status" value="1"/>
</dbReference>